<dbReference type="InterPro" id="IPR029491">
    <property type="entry name" value="Helicase_HTH"/>
</dbReference>
<feature type="domain" description="Helicase Helix-turn-helix" evidence="1">
    <location>
        <begin position="254"/>
        <end position="342"/>
    </location>
</feature>
<dbReference type="PATRIC" id="fig|284581.3.peg.4114"/>
<keyword evidence="3" id="KW-1185">Reference proteome</keyword>
<name>A0A0M0KZN4_9BACI</name>
<reference evidence="3" key="1">
    <citation type="submission" date="2015-08" db="EMBL/GenBank/DDBJ databases">
        <title>Fjat-14210 dsm16467.</title>
        <authorList>
            <person name="Liu B."/>
            <person name="Wang J."/>
            <person name="Zhu Y."/>
            <person name="Liu G."/>
            <person name="Chen Q."/>
            <person name="Chen Z."/>
            <person name="Lan J."/>
            <person name="Che J."/>
            <person name="Ge C."/>
            <person name="Shi H."/>
            <person name="Pan Z."/>
            <person name="Liu X."/>
        </authorList>
    </citation>
    <scope>NUCLEOTIDE SEQUENCE [LARGE SCALE GENOMIC DNA]</scope>
    <source>
        <strain evidence="3">DSM 16467</strain>
    </source>
</reference>
<dbReference type="OrthoDB" id="2354672at2"/>
<accession>A0A0M0KZN4</accession>
<dbReference type="STRING" id="284581.AMD01_15200"/>
<organism evidence="2 3">
    <name type="scientific">Priestia koreensis</name>
    <dbReference type="NCBI Taxonomy" id="284581"/>
    <lineage>
        <taxon>Bacteria</taxon>
        <taxon>Bacillati</taxon>
        <taxon>Bacillota</taxon>
        <taxon>Bacilli</taxon>
        <taxon>Bacillales</taxon>
        <taxon>Bacillaceae</taxon>
        <taxon>Priestia</taxon>
    </lineage>
</organism>
<gene>
    <name evidence="2" type="ORF">AMD01_15200</name>
</gene>
<evidence type="ECO:0000313" key="3">
    <source>
        <dbReference type="Proteomes" id="UP000037558"/>
    </source>
</evidence>
<dbReference type="Pfam" id="PF14493">
    <property type="entry name" value="HTH_40"/>
    <property type="match status" value="1"/>
</dbReference>
<dbReference type="PIRSF" id="PIRSF021350">
    <property type="entry name" value="UCP021350"/>
    <property type="match status" value="1"/>
</dbReference>
<proteinExistence type="predicted"/>
<evidence type="ECO:0000259" key="1">
    <source>
        <dbReference type="Pfam" id="PF14493"/>
    </source>
</evidence>
<dbReference type="EMBL" id="LILC01000019">
    <property type="protein sequence ID" value="KOO44067.1"/>
    <property type="molecule type" value="Genomic_DNA"/>
</dbReference>
<evidence type="ECO:0000313" key="2">
    <source>
        <dbReference type="EMBL" id="KOO44067.1"/>
    </source>
</evidence>
<protein>
    <recommendedName>
        <fullName evidence="1">Helicase Helix-turn-helix domain-containing protein</fullName>
    </recommendedName>
</protein>
<comment type="caution">
    <text evidence="2">The sequence shown here is derived from an EMBL/GenBank/DDBJ whole genome shotgun (WGS) entry which is preliminary data.</text>
</comment>
<dbReference type="Proteomes" id="UP000037558">
    <property type="component" value="Unassembled WGS sequence"/>
</dbReference>
<dbReference type="InterPro" id="IPR008308">
    <property type="entry name" value="YpbB-like"/>
</dbReference>
<dbReference type="RefSeq" id="WP_053402276.1">
    <property type="nucleotide sequence ID" value="NZ_LILC01000019.1"/>
</dbReference>
<sequence>MNDLAFIILYCVHKLKEERTIFGAYHLLAGKKSSQTIQDGQLYGLSNLFRAFSYLDKKTFSVYVQQLEKEACIEEVAEGKYRLTSKGLKELQHYLHETPIPPSLNGWTYANVSRPFYQRLLLLVQTMSNLQYKESHFIPLINDTTVLSWMKRFLTSVPFTREQWAKHLYEELTVILSTCSQEEGDIFVKHLTGHKRIAFTKLQIAEQHDISVHRVHLLHLSVIHHMLTYIADHRNELTVLHLLIDQTSVPLTTSTMQTYELLKKGHDLHTISRIRRLKPSTIEDHLVELALFIPDFSIDPYVKTELVEEIKEITERLQTNKLKEIKETTSYEVSYFQIRLILAKLSS</sequence>
<dbReference type="AlphaFoldDB" id="A0A0M0KZN4"/>